<feature type="domain" description="ASCH" evidence="2">
    <location>
        <begin position="175"/>
        <end position="280"/>
    </location>
</feature>
<evidence type="ECO:0000313" key="3">
    <source>
        <dbReference type="EMBL" id="KAG6510010.1"/>
    </source>
</evidence>
<name>A0A8J5L386_ZINOF</name>
<protein>
    <recommendedName>
        <fullName evidence="2">ASCH domain-containing protein</fullName>
    </recommendedName>
</protein>
<feature type="region of interest" description="Disordered" evidence="1">
    <location>
        <begin position="1"/>
        <end position="150"/>
    </location>
</feature>
<keyword evidence="4" id="KW-1185">Reference proteome</keyword>
<dbReference type="CDD" id="cd06554">
    <property type="entry name" value="ASCH_ASC-1_like"/>
    <property type="match status" value="1"/>
</dbReference>
<dbReference type="SMART" id="SM01022">
    <property type="entry name" value="ASCH"/>
    <property type="match status" value="1"/>
</dbReference>
<dbReference type="FunFam" id="2.30.130.30:FF:000002">
    <property type="entry name" value="Activating signal cointegrator 1"/>
    <property type="match status" value="1"/>
</dbReference>
<dbReference type="PANTHER" id="PTHR12963:SF0">
    <property type="entry name" value="EXPRESSED PROTEIN"/>
    <property type="match status" value="1"/>
</dbReference>
<comment type="caution">
    <text evidence="3">The sequence shown here is derived from an EMBL/GenBank/DDBJ whole genome shotgun (WGS) entry which is preliminary data.</text>
</comment>
<sequence length="430" mass="44909">MRGYSGVGDKDRGLGPRPGGGNRVSWSGLGGGGGGDGASTSGFRGGDGGARGSRVGFNSGGVVSEGGGDHASTSGFRGGDGGARGSRVGFNSGGVVSEGGGDRASTSGFRGGDGGARGSRVGFNSGGVVSEGGGDRASTPGFRGGDGGARGSRVGFNSGCVVGGRGKGNYTNACLTMHQPWASLLVHGIKRVEGRSWPAPLTGRLWIHAASKIPDPETIKAMEDFYKEIYSVNGVTDIKFPEHYPISRLLGMSSLAVWFAICRYGCIEVVGCVRSEELVSWEQVPESVRLEGLTDFCWLCENPQHALLKLLYKVVLNDYGNIAYSRYLKLVVPFEMRGFQGVYNLEKKIYDAAVRGLRPIQGPLPVKFPLPDPRDPFSLKPGSLALHFSNNKAPASVKTPSVSAAIAGARAAATQFSKRDQSNLSNSNHS</sequence>
<evidence type="ECO:0000256" key="1">
    <source>
        <dbReference type="SAM" id="MobiDB-lite"/>
    </source>
</evidence>
<accession>A0A8J5L386</accession>
<evidence type="ECO:0000259" key="2">
    <source>
        <dbReference type="SMART" id="SM01022"/>
    </source>
</evidence>
<dbReference type="Proteomes" id="UP000734854">
    <property type="component" value="Unassembled WGS sequence"/>
</dbReference>
<dbReference type="InterPro" id="IPR039128">
    <property type="entry name" value="TRIP4-like"/>
</dbReference>
<dbReference type="Pfam" id="PF04266">
    <property type="entry name" value="ASCH"/>
    <property type="match status" value="1"/>
</dbReference>
<dbReference type="InterPro" id="IPR007374">
    <property type="entry name" value="ASCH_domain"/>
</dbReference>
<organism evidence="3 4">
    <name type="scientific">Zingiber officinale</name>
    <name type="common">Ginger</name>
    <name type="synonym">Amomum zingiber</name>
    <dbReference type="NCBI Taxonomy" id="94328"/>
    <lineage>
        <taxon>Eukaryota</taxon>
        <taxon>Viridiplantae</taxon>
        <taxon>Streptophyta</taxon>
        <taxon>Embryophyta</taxon>
        <taxon>Tracheophyta</taxon>
        <taxon>Spermatophyta</taxon>
        <taxon>Magnoliopsida</taxon>
        <taxon>Liliopsida</taxon>
        <taxon>Zingiberales</taxon>
        <taxon>Zingiberaceae</taxon>
        <taxon>Zingiber</taxon>
    </lineage>
</organism>
<reference evidence="3 4" key="1">
    <citation type="submission" date="2020-08" db="EMBL/GenBank/DDBJ databases">
        <title>Plant Genome Project.</title>
        <authorList>
            <person name="Zhang R.-G."/>
        </authorList>
    </citation>
    <scope>NUCLEOTIDE SEQUENCE [LARGE SCALE GENOMIC DNA]</scope>
    <source>
        <tissue evidence="3">Rhizome</tissue>
    </source>
</reference>
<dbReference type="EMBL" id="JACMSC010000008">
    <property type="protein sequence ID" value="KAG6510010.1"/>
    <property type="molecule type" value="Genomic_DNA"/>
</dbReference>
<evidence type="ECO:0000313" key="4">
    <source>
        <dbReference type="Proteomes" id="UP000734854"/>
    </source>
</evidence>
<proteinExistence type="predicted"/>
<dbReference type="AlphaFoldDB" id="A0A8J5L386"/>
<dbReference type="Gene3D" id="2.30.130.30">
    <property type="entry name" value="Hypothetical protein"/>
    <property type="match status" value="1"/>
</dbReference>
<gene>
    <name evidence="3" type="ORF">ZIOFF_028018</name>
</gene>
<dbReference type="PANTHER" id="PTHR12963">
    <property type="entry name" value="THYROID RECEPTOR INTERACTING PROTEIN RELATED"/>
    <property type="match status" value="1"/>
</dbReference>
<dbReference type="InterPro" id="IPR015947">
    <property type="entry name" value="PUA-like_sf"/>
</dbReference>
<dbReference type="SUPFAM" id="SSF88697">
    <property type="entry name" value="PUA domain-like"/>
    <property type="match status" value="1"/>
</dbReference>
<feature type="compositionally biased region" description="Gly residues" evidence="1">
    <location>
        <begin position="16"/>
        <end position="51"/>
    </location>
</feature>